<comment type="caution">
    <text evidence="1">The sequence shown here is derived from an EMBL/GenBank/DDBJ whole genome shotgun (WGS) entry which is preliminary data.</text>
</comment>
<dbReference type="AlphaFoldDB" id="A0A171APC6"/>
<reference evidence="2" key="1">
    <citation type="submission" date="2016-04" db="EMBL/GenBank/DDBJ databases">
        <title>Draft genome sequence of Paludibacter jiangxiensis strain NM7.</title>
        <authorList>
            <person name="Qiu Y."/>
            <person name="Matsuura N."/>
            <person name="Ohashi A."/>
            <person name="Tourlousse M.D."/>
            <person name="Sekiguchi Y."/>
        </authorList>
    </citation>
    <scope>NUCLEOTIDE SEQUENCE [LARGE SCALE GENOMIC DNA]</scope>
    <source>
        <strain evidence="2">NM7</strain>
    </source>
</reference>
<accession>A0A171APC6</accession>
<dbReference type="Proteomes" id="UP000076586">
    <property type="component" value="Unassembled WGS sequence"/>
</dbReference>
<name>A0A171APC6_9BACT</name>
<dbReference type="EMBL" id="BDCR01000004">
    <property type="protein sequence ID" value="GAT64069.1"/>
    <property type="molecule type" value="Genomic_DNA"/>
</dbReference>
<protein>
    <submittedName>
        <fullName evidence="1">Uncharacterized protein</fullName>
    </submittedName>
</protein>
<organism evidence="1 2">
    <name type="scientific">Paludibacter jiangxiensis</name>
    <dbReference type="NCBI Taxonomy" id="681398"/>
    <lineage>
        <taxon>Bacteria</taxon>
        <taxon>Pseudomonadati</taxon>
        <taxon>Bacteroidota</taxon>
        <taxon>Bacteroidia</taxon>
        <taxon>Bacteroidales</taxon>
        <taxon>Paludibacteraceae</taxon>
        <taxon>Paludibacter</taxon>
    </lineage>
</organism>
<gene>
    <name evidence="1" type="ORF">PJIAN_4614</name>
</gene>
<reference evidence="2" key="2">
    <citation type="journal article" date="2017" name="Genome Announc.">
        <title>Draft genome sequence of Paludibacter jiangxiensis NM7(T), a propionate-producing fermentative bacterium.</title>
        <authorList>
            <person name="Qiu Y.-L."/>
            <person name="Tourlousse D.M."/>
            <person name="Matsuura N."/>
            <person name="Ohashi A."/>
            <person name="Sekiguchi Y."/>
        </authorList>
    </citation>
    <scope>NUCLEOTIDE SEQUENCE [LARGE SCALE GENOMIC DNA]</scope>
    <source>
        <strain evidence="2">NM7</strain>
    </source>
</reference>
<proteinExistence type="predicted"/>
<sequence length="50" mass="5774">MTAVCYNSCAKMCQIGEVKKVMKFSVDNEFVTKKVKKNAKKMLRIFGRLK</sequence>
<keyword evidence="2" id="KW-1185">Reference proteome</keyword>
<evidence type="ECO:0000313" key="2">
    <source>
        <dbReference type="Proteomes" id="UP000076586"/>
    </source>
</evidence>
<evidence type="ECO:0000313" key="1">
    <source>
        <dbReference type="EMBL" id="GAT64069.1"/>
    </source>
</evidence>
<dbReference type="STRING" id="681398.PJIAN_4614"/>